<dbReference type="EMBL" id="WLYK01000001">
    <property type="protein sequence ID" value="MTD12560.1"/>
    <property type="molecule type" value="Genomic_DNA"/>
</dbReference>
<name>A0A7K1FEQ7_9ACTN</name>
<evidence type="ECO:0000256" key="1">
    <source>
        <dbReference type="ARBA" id="ARBA00022448"/>
    </source>
</evidence>
<evidence type="ECO:0000259" key="5">
    <source>
        <dbReference type="PROSITE" id="PS50893"/>
    </source>
</evidence>
<evidence type="ECO:0000313" key="6">
    <source>
        <dbReference type="EMBL" id="MTD12560.1"/>
    </source>
</evidence>
<evidence type="ECO:0000256" key="2">
    <source>
        <dbReference type="ARBA" id="ARBA00022741"/>
    </source>
</evidence>
<evidence type="ECO:0000313" key="7">
    <source>
        <dbReference type="Proteomes" id="UP000460221"/>
    </source>
</evidence>
<dbReference type="PROSITE" id="PS50893">
    <property type="entry name" value="ABC_TRANSPORTER_2"/>
    <property type="match status" value="1"/>
</dbReference>
<dbReference type="AlphaFoldDB" id="A0A7K1FEQ7"/>
<dbReference type="InterPro" id="IPR003593">
    <property type="entry name" value="AAA+_ATPase"/>
</dbReference>
<dbReference type="CDD" id="cd03293">
    <property type="entry name" value="ABC_NrtD_SsuB_transporters"/>
    <property type="match status" value="1"/>
</dbReference>
<accession>A0A7K1FEQ7</accession>
<dbReference type="PANTHER" id="PTHR42788:SF13">
    <property type="entry name" value="ALIPHATIC SULFONATES IMPORT ATP-BINDING PROTEIN SSUB"/>
    <property type="match status" value="1"/>
</dbReference>
<keyword evidence="3 6" id="KW-0067">ATP-binding</keyword>
<keyword evidence="2" id="KW-0547">Nucleotide-binding</keyword>
<feature type="domain" description="ABC transporter" evidence="5">
    <location>
        <begin position="121"/>
        <end position="352"/>
    </location>
</feature>
<dbReference type="Pfam" id="PF00005">
    <property type="entry name" value="ABC_tran"/>
    <property type="match status" value="1"/>
</dbReference>
<gene>
    <name evidence="6" type="ORF">GIS00_01195</name>
</gene>
<dbReference type="GO" id="GO:0005524">
    <property type="term" value="F:ATP binding"/>
    <property type="evidence" value="ECO:0007669"/>
    <property type="project" value="UniProtKB-KW"/>
</dbReference>
<keyword evidence="7" id="KW-1185">Reference proteome</keyword>
<proteinExistence type="predicted"/>
<dbReference type="PROSITE" id="PS00211">
    <property type="entry name" value="ABC_TRANSPORTER_1"/>
    <property type="match status" value="1"/>
</dbReference>
<comment type="caution">
    <text evidence="6">The sequence shown here is derived from an EMBL/GenBank/DDBJ whole genome shotgun (WGS) entry which is preliminary data.</text>
</comment>
<dbReference type="InterPro" id="IPR027417">
    <property type="entry name" value="P-loop_NTPase"/>
</dbReference>
<dbReference type="GO" id="GO:0016887">
    <property type="term" value="F:ATP hydrolysis activity"/>
    <property type="evidence" value="ECO:0007669"/>
    <property type="project" value="InterPro"/>
</dbReference>
<dbReference type="Gene3D" id="3.40.50.300">
    <property type="entry name" value="P-loop containing nucleotide triphosphate hydrolases"/>
    <property type="match status" value="1"/>
</dbReference>
<feature type="compositionally biased region" description="Basic and acidic residues" evidence="4">
    <location>
        <begin position="23"/>
        <end position="46"/>
    </location>
</feature>
<reference evidence="6 7" key="1">
    <citation type="submission" date="2019-11" db="EMBL/GenBank/DDBJ databases">
        <authorList>
            <person name="Jiang L.-Q."/>
        </authorList>
    </citation>
    <scope>NUCLEOTIDE SEQUENCE [LARGE SCALE GENOMIC DNA]</scope>
    <source>
        <strain evidence="6 7">YIM 132087</strain>
    </source>
</reference>
<keyword evidence="1" id="KW-0813">Transport</keyword>
<evidence type="ECO:0000256" key="4">
    <source>
        <dbReference type="SAM" id="MobiDB-lite"/>
    </source>
</evidence>
<dbReference type="Proteomes" id="UP000460221">
    <property type="component" value="Unassembled WGS sequence"/>
</dbReference>
<sequence length="377" mass="41296">MYGPTAGTQLGAGSGQHRRDRRRSRESTERRCSRSRSRVEEVRDRRLAGERCHHRGCVGGPETLDRRGSAAVLGQRERGLPAGSGCRCGPGVSAPHTADRGTRAPLAPGSTRPAVSTGISISHLSVEFDDPATGVANRVLDDLSIDSPPGEFLVIIGRSGCGKTTVLNVLSGLIQDHQGTVSFDGKAPRLARQQMGYMFARDALIASRTALANVEIGLEIRRVPRKHRREIAQGLIRVLGLDGAERRYPWQLSQGMRQRVALARTWAMAPALILMDEPFAALDAQTRESVRSAFLQLWERDRSNIVFVTHDLGEALLLADRVVVMGLGGRILEDIRLPFARPRDPGTLPYTEDFTDLERRLHRLLEPADPTASSEGT</sequence>
<dbReference type="SMART" id="SM00382">
    <property type="entry name" value="AAA"/>
    <property type="match status" value="1"/>
</dbReference>
<dbReference type="InterPro" id="IPR050166">
    <property type="entry name" value="ABC_transporter_ATP-bind"/>
</dbReference>
<dbReference type="InterPro" id="IPR017871">
    <property type="entry name" value="ABC_transporter-like_CS"/>
</dbReference>
<dbReference type="SUPFAM" id="SSF52540">
    <property type="entry name" value="P-loop containing nucleoside triphosphate hydrolases"/>
    <property type="match status" value="1"/>
</dbReference>
<evidence type="ECO:0000256" key="3">
    <source>
        <dbReference type="ARBA" id="ARBA00022840"/>
    </source>
</evidence>
<feature type="region of interest" description="Disordered" evidence="4">
    <location>
        <begin position="93"/>
        <end position="113"/>
    </location>
</feature>
<dbReference type="PANTHER" id="PTHR42788">
    <property type="entry name" value="TAURINE IMPORT ATP-BINDING PROTEIN-RELATED"/>
    <property type="match status" value="1"/>
</dbReference>
<dbReference type="InterPro" id="IPR003439">
    <property type="entry name" value="ABC_transporter-like_ATP-bd"/>
</dbReference>
<protein>
    <submittedName>
        <fullName evidence="6">ATP-binding cassette domain-containing protein</fullName>
    </submittedName>
</protein>
<organism evidence="6 7">
    <name type="scientific">Nakamurella alba</name>
    <dbReference type="NCBI Taxonomy" id="2665158"/>
    <lineage>
        <taxon>Bacteria</taxon>
        <taxon>Bacillati</taxon>
        <taxon>Actinomycetota</taxon>
        <taxon>Actinomycetes</taxon>
        <taxon>Nakamurellales</taxon>
        <taxon>Nakamurellaceae</taxon>
        <taxon>Nakamurella</taxon>
    </lineage>
</organism>
<feature type="region of interest" description="Disordered" evidence="4">
    <location>
        <begin position="1"/>
        <end position="46"/>
    </location>
</feature>